<dbReference type="Proteomes" id="UP000243459">
    <property type="component" value="Chromosome 5"/>
</dbReference>
<dbReference type="InterPro" id="IPR046960">
    <property type="entry name" value="PPR_At4g14850-like_plant"/>
</dbReference>
<dbReference type="OrthoDB" id="185373at2759"/>
<dbReference type="FunFam" id="1.25.40.10:FF:000184">
    <property type="entry name" value="Pentatricopeptide repeat-containing protein, chloroplastic"/>
    <property type="match status" value="1"/>
</dbReference>
<dbReference type="EMBL" id="CM007385">
    <property type="protein sequence ID" value="ONK68369.1"/>
    <property type="molecule type" value="Genomic_DNA"/>
</dbReference>
<name>A0A5P1EUG7_ASPOF</name>
<feature type="repeat" description="PPR" evidence="2">
    <location>
        <begin position="335"/>
        <end position="369"/>
    </location>
</feature>
<sequence>MHAILRNALLCLERCKSLKTLKQIHAQVLISGLQNENYVAVKLVSFCSKTLGNVDHARRIFDSCKSSANVFLWTTMVVSYSNHQTKIVKEAISIYRMMHERGVHPNNFTLSSVLKACSLLKAISEGEQIHAHSTKLGFSSSPYVVTTLLDMYSKFGYKQETKHLFRTTPEKNVAVCNTMIAYYAKVGDLETAKSVFDEMVHRDSISWSIMISSYADNGNMSAAREIFDQNPEKNIKSWNCLMVGYSRNGRWSDCIQLFNEMASSHMRANHVTMTTMMSACSQLGALKVGRQFHGILYKSCIEIDTFVYNSLVDMYGKCGAIREAYQVFTELPIKDVVSYNVMICGFVNHGYGEDALKLVPEMQEKDIQPDRVTFIGILNACSQTGHLELCQYYFNCMRSNYGVERSVDHYACMVDLFGRAGFIEEAYNLVKTMSVEPHAGVWGALLHACVTYCHVEIGEIAANELFRIEPENPGNYVLLSNIYARAQLWDRVKEVRRFMRERGVAKVAGFSSIEVDDKVHEFLMRDASHPQWQEIYGVLDYLSFELE</sequence>
<dbReference type="GO" id="GO:0003723">
    <property type="term" value="F:RNA binding"/>
    <property type="evidence" value="ECO:0007669"/>
    <property type="project" value="InterPro"/>
</dbReference>
<feature type="repeat" description="PPR" evidence="2">
    <location>
        <begin position="304"/>
        <end position="334"/>
    </location>
</feature>
<dbReference type="NCBIfam" id="TIGR00756">
    <property type="entry name" value="PPR"/>
    <property type="match status" value="4"/>
</dbReference>
<dbReference type="PANTHER" id="PTHR47926:SF534">
    <property type="entry name" value="PENTATRICOPEPTIDE REPEAT-CONTAINING PROTEIN"/>
    <property type="match status" value="1"/>
</dbReference>
<dbReference type="AlphaFoldDB" id="A0A5P1EUG7"/>
<gene>
    <name evidence="3" type="ORF">A4U43_C05F10710</name>
</gene>
<accession>A0A5P1EUG7</accession>
<dbReference type="PROSITE" id="PS51375">
    <property type="entry name" value="PPR"/>
    <property type="match status" value="5"/>
</dbReference>
<protein>
    <recommendedName>
        <fullName evidence="5">Pentacotripeptide-repeat region of PRORP domain-containing protein</fullName>
    </recommendedName>
</protein>
<feature type="repeat" description="PPR" evidence="2">
    <location>
        <begin position="69"/>
        <end position="105"/>
    </location>
</feature>
<proteinExistence type="predicted"/>
<dbReference type="Gramene" id="ONK68369">
    <property type="protein sequence ID" value="ONK68369"/>
    <property type="gene ID" value="A4U43_C05F10710"/>
</dbReference>
<dbReference type="InterPro" id="IPR011990">
    <property type="entry name" value="TPR-like_helical_dom_sf"/>
</dbReference>
<keyword evidence="1" id="KW-0677">Repeat</keyword>
<dbReference type="InterPro" id="IPR046848">
    <property type="entry name" value="E_motif"/>
</dbReference>
<dbReference type="Pfam" id="PF13041">
    <property type="entry name" value="PPR_2"/>
    <property type="match status" value="3"/>
</dbReference>
<evidence type="ECO:0000256" key="2">
    <source>
        <dbReference type="PROSITE-ProRule" id="PRU00708"/>
    </source>
</evidence>
<dbReference type="Pfam" id="PF01535">
    <property type="entry name" value="PPR"/>
    <property type="match status" value="4"/>
</dbReference>
<dbReference type="GO" id="GO:0009451">
    <property type="term" value="P:RNA modification"/>
    <property type="evidence" value="ECO:0007669"/>
    <property type="project" value="InterPro"/>
</dbReference>
<evidence type="ECO:0000313" key="4">
    <source>
        <dbReference type="Proteomes" id="UP000243459"/>
    </source>
</evidence>
<dbReference type="InterPro" id="IPR002885">
    <property type="entry name" value="PPR_rpt"/>
</dbReference>
<dbReference type="OMA" id="NTMVACN"/>
<reference evidence="4" key="1">
    <citation type="journal article" date="2017" name="Nat. Commun.">
        <title>The asparagus genome sheds light on the origin and evolution of a young Y chromosome.</title>
        <authorList>
            <person name="Harkess A."/>
            <person name="Zhou J."/>
            <person name="Xu C."/>
            <person name="Bowers J.E."/>
            <person name="Van der Hulst R."/>
            <person name="Ayyampalayam S."/>
            <person name="Mercati F."/>
            <person name="Riccardi P."/>
            <person name="McKain M.R."/>
            <person name="Kakrana A."/>
            <person name="Tang H."/>
            <person name="Ray J."/>
            <person name="Groenendijk J."/>
            <person name="Arikit S."/>
            <person name="Mathioni S.M."/>
            <person name="Nakano M."/>
            <person name="Shan H."/>
            <person name="Telgmann-Rauber A."/>
            <person name="Kanno A."/>
            <person name="Yue Z."/>
            <person name="Chen H."/>
            <person name="Li W."/>
            <person name="Chen Y."/>
            <person name="Xu X."/>
            <person name="Zhang Y."/>
            <person name="Luo S."/>
            <person name="Chen H."/>
            <person name="Gao J."/>
            <person name="Mao Z."/>
            <person name="Pires J.C."/>
            <person name="Luo M."/>
            <person name="Kudrna D."/>
            <person name="Wing R.A."/>
            <person name="Meyers B.C."/>
            <person name="Yi K."/>
            <person name="Kong H."/>
            <person name="Lavrijsen P."/>
            <person name="Sunseri F."/>
            <person name="Falavigna A."/>
            <person name="Ye Y."/>
            <person name="Leebens-Mack J.H."/>
            <person name="Chen G."/>
        </authorList>
    </citation>
    <scope>NUCLEOTIDE SEQUENCE [LARGE SCALE GENOMIC DNA]</scope>
    <source>
        <strain evidence="4">cv. DH0086</strain>
    </source>
</reference>
<evidence type="ECO:0000256" key="1">
    <source>
        <dbReference type="ARBA" id="ARBA00022737"/>
    </source>
</evidence>
<feature type="repeat" description="PPR" evidence="2">
    <location>
        <begin position="172"/>
        <end position="206"/>
    </location>
</feature>
<dbReference type="Pfam" id="PF20431">
    <property type="entry name" value="E_motif"/>
    <property type="match status" value="1"/>
</dbReference>
<evidence type="ECO:0008006" key="5">
    <source>
        <dbReference type="Google" id="ProtNLM"/>
    </source>
</evidence>
<organism evidence="3 4">
    <name type="scientific">Asparagus officinalis</name>
    <name type="common">Garden asparagus</name>
    <dbReference type="NCBI Taxonomy" id="4686"/>
    <lineage>
        <taxon>Eukaryota</taxon>
        <taxon>Viridiplantae</taxon>
        <taxon>Streptophyta</taxon>
        <taxon>Embryophyta</taxon>
        <taxon>Tracheophyta</taxon>
        <taxon>Spermatophyta</taxon>
        <taxon>Magnoliopsida</taxon>
        <taxon>Liliopsida</taxon>
        <taxon>Asparagales</taxon>
        <taxon>Asparagaceae</taxon>
        <taxon>Asparagoideae</taxon>
        <taxon>Asparagus</taxon>
    </lineage>
</organism>
<keyword evidence="4" id="KW-1185">Reference proteome</keyword>
<feature type="repeat" description="PPR" evidence="2">
    <location>
        <begin position="234"/>
        <end position="268"/>
    </location>
</feature>
<evidence type="ECO:0000313" key="3">
    <source>
        <dbReference type="EMBL" id="ONK68369.1"/>
    </source>
</evidence>
<dbReference type="Gene3D" id="1.25.40.10">
    <property type="entry name" value="Tetratricopeptide repeat domain"/>
    <property type="match status" value="5"/>
</dbReference>
<dbReference type="PANTHER" id="PTHR47926">
    <property type="entry name" value="PENTATRICOPEPTIDE REPEAT-CONTAINING PROTEIN"/>
    <property type="match status" value="1"/>
</dbReference>